<evidence type="ECO:0000256" key="3">
    <source>
        <dbReference type="SAM" id="SignalP"/>
    </source>
</evidence>
<dbReference type="InterPro" id="IPR032675">
    <property type="entry name" value="LRR_dom_sf"/>
</dbReference>
<name>A0A6J8DMG6_MYTCO</name>
<dbReference type="Proteomes" id="UP000507470">
    <property type="component" value="Unassembled WGS sequence"/>
</dbReference>
<keyword evidence="1" id="KW-0433">Leucine-rich repeat</keyword>
<evidence type="ECO:0000313" key="5">
    <source>
        <dbReference type="Proteomes" id="UP000507470"/>
    </source>
</evidence>
<keyword evidence="5" id="KW-1185">Reference proteome</keyword>
<protein>
    <recommendedName>
        <fullName evidence="6">LRRNT domain-containing protein</fullName>
    </recommendedName>
</protein>
<dbReference type="InterPro" id="IPR001611">
    <property type="entry name" value="Leu-rich_rpt"/>
</dbReference>
<dbReference type="SUPFAM" id="SSF52058">
    <property type="entry name" value="L domain-like"/>
    <property type="match status" value="1"/>
</dbReference>
<proteinExistence type="predicted"/>
<reference evidence="4 5" key="1">
    <citation type="submission" date="2020-06" db="EMBL/GenBank/DDBJ databases">
        <authorList>
            <person name="Li R."/>
            <person name="Bekaert M."/>
        </authorList>
    </citation>
    <scope>NUCLEOTIDE SEQUENCE [LARGE SCALE GENOMIC DNA]</scope>
    <source>
        <strain evidence="5">wild</strain>
    </source>
</reference>
<dbReference type="PANTHER" id="PTHR24369:SF211">
    <property type="entry name" value="LEUCINE-RICH REPEAT-CONTAINING PROTEIN 15-LIKE"/>
    <property type="match status" value="1"/>
</dbReference>
<gene>
    <name evidence="4" type="ORF">MCOR_42276</name>
</gene>
<evidence type="ECO:0008006" key="6">
    <source>
        <dbReference type="Google" id="ProtNLM"/>
    </source>
</evidence>
<dbReference type="InterPro" id="IPR050541">
    <property type="entry name" value="LRR_TM_domain-containing"/>
</dbReference>
<dbReference type="GO" id="GO:0005886">
    <property type="term" value="C:plasma membrane"/>
    <property type="evidence" value="ECO:0007669"/>
    <property type="project" value="TreeGrafter"/>
</dbReference>
<dbReference type="PANTHER" id="PTHR24369">
    <property type="entry name" value="ANTIGEN BSP, PUTATIVE-RELATED"/>
    <property type="match status" value="1"/>
</dbReference>
<dbReference type="EMBL" id="CACVKT020007612">
    <property type="protein sequence ID" value="CAC5408937.1"/>
    <property type="molecule type" value="Genomic_DNA"/>
</dbReference>
<dbReference type="AlphaFoldDB" id="A0A6J8DMG6"/>
<evidence type="ECO:0000313" key="4">
    <source>
        <dbReference type="EMBL" id="CAC5408937.1"/>
    </source>
</evidence>
<dbReference type="Gene3D" id="3.80.10.10">
    <property type="entry name" value="Ribonuclease Inhibitor"/>
    <property type="match status" value="1"/>
</dbReference>
<dbReference type="Pfam" id="PF13855">
    <property type="entry name" value="LRR_8"/>
    <property type="match status" value="1"/>
</dbReference>
<dbReference type="OrthoDB" id="6069546at2759"/>
<keyword evidence="2" id="KW-0677">Repeat</keyword>
<feature type="signal peptide" evidence="3">
    <location>
        <begin position="1"/>
        <end position="22"/>
    </location>
</feature>
<organism evidence="4 5">
    <name type="scientific">Mytilus coruscus</name>
    <name type="common">Sea mussel</name>
    <dbReference type="NCBI Taxonomy" id="42192"/>
    <lineage>
        <taxon>Eukaryota</taxon>
        <taxon>Metazoa</taxon>
        <taxon>Spiralia</taxon>
        <taxon>Lophotrochozoa</taxon>
        <taxon>Mollusca</taxon>
        <taxon>Bivalvia</taxon>
        <taxon>Autobranchia</taxon>
        <taxon>Pteriomorphia</taxon>
        <taxon>Mytilida</taxon>
        <taxon>Mytiloidea</taxon>
        <taxon>Mytilidae</taxon>
        <taxon>Mytilinae</taxon>
        <taxon>Mytilus</taxon>
    </lineage>
</organism>
<evidence type="ECO:0000256" key="2">
    <source>
        <dbReference type="ARBA" id="ARBA00022737"/>
    </source>
</evidence>
<feature type="chain" id="PRO_5026715029" description="LRRNT domain-containing protein" evidence="3">
    <location>
        <begin position="23"/>
        <end position="233"/>
    </location>
</feature>
<evidence type="ECO:0000256" key="1">
    <source>
        <dbReference type="ARBA" id="ARBA00022614"/>
    </source>
</evidence>
<sequence>MISLRGWVICTVGLLAIEFAFAELSIAPVECPKPFCLCYKKSRGRAVCSGRSLHYIPRLPKYVRSVTFTNTSISVIHKFGLVNLTFHQLERINFTGNLLLSIDKDAFLNLTFLDTLIISFEPRLTTHSLKSSFRSLPRLKILIFDFSFNFWKSLPKDMFNNYHLSNVKFLFLQGNSFSNVNFTTFGTMTRLQGISLANNKISHISLTKLNALTKLDMSSNLLPKVPTFCERDN</sequence>
<keyword evidence="3" id="KW-0732">Signal</keyword>
<accession>A0A6J8DMG6</accession>